<sequence length="33" mass="3709">MISIPWSTEFTTFSFPTSTWHGTVVSKLKAALH</sequence>
<dbReference type="AlphaFoldDB" id="A0A0V0YSS0"/>
<name>A0A0V0YSS0_TRIBR</name>
<dbReference type="Proteomes" id="UP000054653">
    <property type="component" value="Unassembled WGS sequence"/>
</dbReference>
<organism evidence="1 2">
    <name type="scientific">Trichinella britovi</name>
    <name type="common">Parasitic roundworm</name>
    <dbReference type="NCBI Taxonomy" id="45882"/>
    <lineage>
        <taxon>Eukaryota</taxon>
        <taxon>Metazoa</taxon>
        <taxon>Ecdysozoa</taxon>
        <taxon>Nematoda</taxon>
        <taxon>Enoplea</taxon>
        <taxon>Dorylaimia</taxon>
        <taxon>Trichinellida</taxon>
        <taxon>Trichinellidae</taxon>
        <taxon>Trichinella</taxon>
    </lineage>
</organism>
<evidence type="ECO:0000313" key="2">
    <source>
        <dbReference type="Proteomes" id="UP000054653"/>
    </source>
</evidence>
<reference evidence="1 2" key="1">
    <citation type="submission" date="2015-01" db="EMBL/GenBank/DDBJ databases">
        <title>Evolution of Trichinella species and genotypes.</title>
        <authorList>
            <person name="Korhonen P.K."/>
            <person name="Edoardo P."/>
            <person name="Giuseppe L.R."/>
            <person name="Gasser R.B."/>
        </authorList>
    </citation>
    <scope>NUCLEOTIDE SEQUENCE [LARGE SCALE GENOMIC DNA]</scope>
    <source>
        <strain evidence="1">ISS120</strain>
    </source>
</reference>
<proteinExistence type="predicted"/>
<evidence type="ECO:0000313" key="1">
    <source>
        <dbReference type="EMBL" id="KRY03351.1"/>
    </source>
</evidence>
<keyword evidence="2" id="KW-1185">Reference proteome</keyword>
<comment type="caution">
    <text evidence="1">The sequence shown here is derived from an EMBL/GenBank/DDBJ whole genome shotgun (WGS) entry which is preliminary data.</text>
</comment>
<accession>A0A0V0YSS0</accession>
<protein>
    <submittedName>
        <fullName evidence="1">Uncharacterized protein</fullName>
    </submittedName>
</protein>
<dbReference type="EMBL" id="JYDI01006587">
    <property type="protein sequence ID" value="KRY03351.1"/>
    <property type="molecule type" value="Genomic_DNA"/>
</dbReference>
<gene>
    <name evidence="1" type="ORF">T03_9584</name>
</gene>